<proteinExistence type="predicted"/>
<organism evidence="2 3">
    <name type="scientific">Aquipseudomonas ullengensis</name>
    <dbReference type="NCBI Taxonomy" id="2759166"/>
    <lineage>
        <taxon>Bacteria</taxon>
        <taxon>Pseudomonadati</taxon>
        <taxon>Pseudomonadota</taxon>
        <taxon>Gammaproteobacteria</taxon>
        <taxon>Pseudomonadales</taxon>
        <taxon>Pseudomonadaceae</taxon>
        <taxon>Aquipseudomonas</taxon>
    </lineage>
</organism>
<dbReference type="RefSeq" id="WP_183090334.1">
    <property type="nucleotide sequence ID" value="NZ_JACJUD010000006.1"/>
</dbReference>
<dbReference type="EMBL" id="JACJUD010000006">
    <property type="protein sequence ID" value="MBB2496796.1"/>
    <property type="molecule type" value="Genomic_DNA"/>
</dbReference>
<gene>
    <name evidence="2" type="ORF">H3H51_17365</name>
</gene>
<accession>A0A7W4LP82</accession>
<dbReference type="InterPro" id="IPR045584">
    <property type="entry name" value="Pilin-like"/>
</dbReference>
<feature type="transmembrane region" description="Helical" evidence="1">
    <location>
        <begin position="7"/>
        <end position="28"/>
    </location>
</feature>
<dbReference type="SUPFAM" id="SSF54523">
    <property type="entry name" value="Pili subunits"/>
    <property type="match status" value="1"/>
</dbReference>
<keyword evidence="1" id="KW-1133">Transmembrane helix</keyword>
<dbReference type="NCBIfam" id="TIGR02532">
    <property type="entry name" value="IV_pilin_GFxxxE"/>
    <property type="match status" value="1"/>
</dbReference>
<reference evidence="2 3" key="1">
    <citation type="submission" date="2020-08" db="EMBL/GenBank/DDBJ databases">
        <authorList>
            <person name="Kim C.M."/>
        </authorList>
    </citation>
    <scope>NUCLEOTIDE SEQUENCE [LARGE SCALE GENOMIC DNA]</scope>
    <source>
        <strain evidence="2 3">UL070</strain>
    </source>
</reference>
<dbReference type="PROSITE" id="PS00409">
    <property type="entry name" value="PROKAR_NTER_METHYL"/>
    <property type="match status" value="1"/>
</dbReference>
<comment type="caution">
    <text evidence="2">The sequence shown here is derived from an EMBL/GenBank/DDBJ whole genome shotgun (WGS) entry which is preliminary data.</text>
</comment>
<keyword evidence="1" id="KW-0472">Membrane</keyword>
<sequence>MKKQQSGFTLIELIMVIVILGILAAFALPKFADLSSDAKKASLSGLAGSLKSASAIARSSQLAAGVTLGTAVNLDGANVVMVNGYPQALATGGISAAVGIVDTSDYTATGGAAAGGSTVTYQLTGKLSATCQVTYRAATAAADNTAPITAAPVVTITNSGC</sequence>
<evidence type="ECO:0000256" key="1">
    <source>
        <dbReference type="SAM" id="Phobius"/>
    </source>
</evidence>
<keyword evidence="3" id="KW-1185">Reference proteome</keyword>
<dbReference type="AlphaFoldDB" id="A0A7W4LP82"/>
<evidence type="ECO:0000313" key="2">
    <source>
        <dbReference type="EMBL" id="MBB2496796.1"/>
    </source>
</evidence>
<dbReference type="Gene3D" id="3.30.700.10">
    <property type="entry name" value="Glycoprotein, Type 4 Pilin"/>
    <property type="match status" value="1"/>
</dbReference>
<evidence type="ECO:0000313" key="3">
    <source>
        <dbReference type="Proteomes" id="UP000542720"/>
    </source>
</evidence>
<dbReference type="InterPro" id="IPR012902">
    <property type="entry name" value="N_methyl_site"/>
</dbReference>
<dbReference type="Proteomes" id="UP000542720">
    <property type="component" value="Unassembled WGS sequence"/>
</dbReference>
<protein>
    <submittedName>
        <fullName evidence="2">Prepilin-type N-terminal cleavage/methylation domain-containing protein</fullName>
    </submittedName>
</protein>
<name>A0A7W4LP82_9GAMM</name>
<keyword evidence="1" id="KW-0812">Transmembrane</keyword>
<dbReference type="Pfam" id="PF07963">
    <property type="entry name" value="N_methyl"/>
    <property type="match status" value="1"/>
</dbReference>